<protein>
    <submittedName>
        <fullName evidence="1">Uncharacterized protein</fullName>
    </submittedName>
</protein>
<evidence type="ECO:0000313" key="1">
    <source>
        <dbReference type="EMBL" id="KLO27725.1"/>
    </source>
</evidence>
<sequence>MMIMPRTVEEILAHAEALADRFESDDFDGEKVSPAEYALIVAARERASAEGHIAAAVAAARRDGASWSRIGKIIGTSGEAARQRYAAAGQNRYR</sequence>
<keyword evidence="2" id="KW-1185">Reference proteome</keyword>
<reference evidence="1 2" key="1">
    <citation type="submission" date="2015-05" db="EMBL/GenBank/DDBJ databases">
        <title>Genome sequence of Mycobacterium heraklionense Davo strain.</title>
        <authorList>
            <person name="Greninger A.L."/>
            <person name="Cunningham G."/>
            <person name="Miller S."/>
        </authorList>
    </citation>
    <scope>NUCLEOTIDE SEQUENCE [LARGE SCALE GENOMIC DNA]</scope>
    <source>
        <strain evidence="1 2">Davo</strain>
    </source>
</reference>
<gene>
    <name evidence="1" type="ORF">ABW16_15625</name>
</gene>
<dbReference type="EMBL" id="LDPO01000013">
    <property type="protein sequence ID" value="KLO27725.1"/>
    <property type="molecule type" value="Genomic_DNA"/>
</dbReference>
<accession>A0ABR5FDE7</accession>
<dbReference type="Proteomes" id="UP000036464">
    <property type="component" value="Unassembled WGS sequence"/>
</dbReference>
<comment type="caution">
    <text evidence="1">The sequence shown here is derived from an EMBL/GenBank/DDBJ whole genome shotgun (WGS) entry which is preliminary data.</text>
</comment>
<name>A0ABR5FDE7_9MYCO</name>
<organism evidence="1 2">
    <name type="scientific">Mycolicibacter heraklionensis</name>
    <dbReference type="NCBI Taxonomy" id="512402"/>
    <lineage>
        <taxon>Bacteria</taxon>
        <taxon>Bacillati</taxon>
        <taxon>Actinomycetota</taxon>
        <taxon>Actinomycetes</taxon>
        <taxon>Mycobacteriales</taxon>
        <taxon>Mycobacteriaceae</taxon>
        <taxon>Mycolicibacter</taxon>
    </lineage>
</organism>
<proteinExistence type="predicted"/>
<evidence type="ECO:0000313" key="2">
    <source>
        <dbReference type="Proteomes" id="UP000036464"/>
    </source>
</evidence>